<evidence type="ECO:0000313" key="3">
    <source>
        <dbReference type="Proteomes" id="UP000072904"/>
    </source>
</evidence>
<organism evidence="2 3">
    <name type="scientific">Plasmodium yoelii</name>
    <dbReference type="NCBI Taxonomy" id="5861"/>
    <lineage>
        <taxon>Eukaryota</taxon>
        <taxon>Sar</taxon>
        <taxon>Alveolata</taxon>
        <taxon>Apicomplexa</taxon>
        <taxon>Aconoidasida</taxon>
        <taxon>Haemosporida</taxon>
        <taxon>Plasmodiidae</taxon>
        <taxon>Plasmodium</taxon>
        <taxon>Plasmodium (Vinckeia)</taxon>
    </lineage>
</organism>
<dbReference type="Proteomes" id="UP000072904">
    <property type="component" value="Chromosome 4"/>
</dbReference>
<keyword evidence="1" id="KW-0812">Transmembrane</keyword>
<evidence type="ECO:0000256" key="1">
    <source>
        <dbReference type="SAM" id="Phobius"/>
    </source>
</evidence>
<keyword evidence="1" id="KW-1133">Transmembrane helix</keyword>
<dbReference type="EMBL" id="LK934632">
    <property type="protein sequence ID" value="CDU16436.1"/>
    <property type="molecule type" value="Genomic_DNA"/>
</dbReference>
<name>A0A077Y237_PLAYE</name>
<dbReference type="VEuPathDB" id="PlasmoDB:Py17XNL_000403882"/>
<proteinExistence type="predicted"/>
<feature type="transmembrane region" description="Helical" evidence="1">
    <location>
        <begin position="1343"/>
        <end position="1367"/>
    </location>
</feature>
<dbReference type="VEuPathDB" id="PlasmoDB:PY17X_0405500"/>
<accession>A0A077Y237</accession>
<dbReference type="VEuPathDB" id="PlasmoDB:PY03898"/>
<evidence type="ECO:0000313" key="2">
    <source>
        <dbReference type="EMBL" id="CDU16436.1"/>
    </source>
</evidence>
<reference evidence="2 3" key="1">
    <citation type="journal article" date="2014" name="BMC Biol.">
        <title>A comprehensive evaluation of rodent malaria parasite genomes and gene expression.</title>
        <authorList>
            <person name="Otto T.D."/>
            <person name="Bohme U."/>
            <person name="Jackson A.P."/>
            <person name="Hunt M."/>
            <person name="Franke-Fayard B."/>
            <person name="Hoeijmakers W.A."/>
            <person name="Religa A.A."/>
            <person name="Robertson L."/>
            <person name="Sanders M."/>
            <person name="Ogun S.A."/>
            <person name="Cunningham D."/>
            <person name="Erhart A."/>
            <person name="Billker O."/>
            <person name="Khan S.M."/>
            <person name="Stunnenberg H.G."/>
            <person name="Langhorne J."/>
            <person name="Holder A.A."/>
            <person name="Waters A.P."/>
            <person name="Newbold C.I."/>
            <person name="Pain A."/>
            <person name="Berriman M."/>
            <person name="Janse C.J."/>
        </authorList>
    </citation>
    <scope>NUCLEOTIDE SEQUENCE [LARGE SCALE GENOMIC DNA]</scope>
    <source>
        <strain evidence="2 3">YM</strain>
    </source>
</reference>
<protein>
    <submittedName>
        <fullName evidence="2">Uncharacterized protein</fullName>
    </submittedName>
</protein>
<gene>
    <name evidence="2" type="ORF">PYYM_0405700</name>
</gene>
<keyword evidence="1" id="KW-0472">Membrane</keyword>
<sequence>MIDFERYLHLMLDKGKYYSVFENILIYYIFKRYIKTFFFTHSNNYNIEICSCNELSLNNLIFSNLINFDFIVDYENKHLVTFFSRIILGETTNKNNKTNFQKYCEIKKKKKKIARYLAKWNVNLLKILHYYYMSENKSEKKFEKKTDKQINDFFHVFGTYIIALLHFENKIIKTKDKPLFLFLFLLLFTKKANEKKQDKKYIIIKKSQKQNISVSDEGETFYEYINNGYFQNIKYSSINKLVDNHLHHVYIFDDQYNTNIVENGKEQIKCDHVCGEKKKKKKKIIVLCKKSLLFLSKICLDYLKRINYKIYEKPHLVFTKENNDPLSFIRIKKENSLFSNYIPLISYIKNIKKSNIIFKILLLKIFHKDKFIKTVSRKIIDCPIFFKKYLTLFYFKFVYHNSEQINITNIPIFSQYFKILKSINKYKNIKPLSFQMCSEHSETNFYRLLYKYKIKDINKYANNNTKDKNEKYILFTITCAYICLILNNNYYNLYFLFIIILLKSGDSKLHDKINYFINQLIEIDPSNQYLWNVKNMLFYIYIQKCIKKYIYLTYIYEWKQNDMDIFLPQYFICTNNVKKDIKKGIVKKYSEIESFQNDSFDNINNYQRIQKGIWKKQKTYIKGKPIIKSLLFYKQSSHNRKHIIEKKCKNKKSEKNTLTYFNKKNFKYIKKNFNLFFKILEKKTYNYMAASHIFIFYNSFYFFPSKETMLLKNKIIPQNYKNILYKNIYYYAIHNSYLLFCIKNLYQDIIAYLRKIFFVIIRKNVFVYNCSFPIVQKECLYCTKKISNHINGYKDCTNRTNYANYTNRTNYANTESISYQDTKIKKKFKPYDTHLLSFSSSVDKKDNPLIQNYNIADLFYFSFCINCRNKFSHNTEKLKNALLFKKDQRENTHTCANKSPEYIHVKNIYFDFYLIKNGDNIKKDIIISTSLFLFKKISLFLKNYKNFSKNIIQLLSAYYGELWYLHFYANGLRSVLYCMRNCNLVFLELFYNLILPLLFWGKKNYTNINEEPHTYFSYQQAKNEIKKNKNLDKIIFNFFFKLDIHYNNQLKFFKKYYTNFRANFEGKKRQNKTHTIIKQINKIFKFYLSGDKPFYFYQGKKKKKKKKKFFFSKKKKKKKKKKKWITTHFYISSVDMYNLHTDISTTILNAYKKMEKKKSEQKKYEQKFRQNITSQTKGYYSIFFKSIINLIYEHSLHIYRMFKKYDITENSISFYNNNEINNINFNNMNNINFNNMNNINFNNINNCSIGKYNNMIKCVKKNIFENNQFSYTTRNSILNNLVITYNEINNYKFDLKKSFPLFYKIYRDIYIFFKIMKKNNFTLFYVLKNYSYLSKKIIKKKIYFLKFLFSHYFILFLCEHKYVFYLLKKIYKMLKYVFFKK</sequence>
<dbReference type="VEuPathDB" id="PlasmoDB:PYYM_0405700"/>